<dbReference type="GO" id="GO:0003677">
    <property type="term" value="F:DNA binding"/>
    <property type="evidence" value="ECO:0007669"/>
    <property type="project" value="InterPro"/>
</dbReference>
<comment type="caution">
    <text evidence="5">The sequence shown here is derived from an EMBL/GenBank/DDBJ whole genome shotgun (WGS) entry which is preliminary data.</text>
</comment>
<dbReference type="Pfam" id="PF00176">
    <property type="entry name" value="SNF2-rel_dom"/>
    <property type="match status" value="1"/>
</dbReference>
<evidence type="ECO:0000256" key="2">
    <source>
        <dbReference type="SAM" id="MobiDB-lite"/>
    </source>
</evidence>
<dbReference type="InterPro" id="IPR027417">
    <property type="entry name" value="P-loop_NTPase"/>
</dbReference>
<dbReference type="Gene3D" id="3.40.50.300">
    <property type="entry name" value="P-loop containing nucleotide triphosphate hydrolases"/>
    <property type="match status" value="2"/>
</dbReference>
<evidence type="ECO:0000313" key="5">
    <source>
        <dbReference type="EMBL" id="GHA78129.1"/>
    </source>
</evidence>
<dbReference type="Proteomes" id="UP000614287">
    <property type="component" value="Unassembled WGS sequence"/>
</dbReference>
<dbReference type="InterPro" id="IPR000330">
    <property type="entry name" value="SNF2_N"/>
</dbReference>
<dbReference type="InterPro" id="IPR029063">
    <property type="entry name" value="SAM-dependent_MTases_sf"/>
</dbReference>
<evidence type="ECO:0000259" key="4">
    <source>
        <dbReference type="PROSITE" id="PS51194"/>
    </source>
</evidence>
<keyword evidence="6" id="KW-1185">Reference proteome</keyword>
<feature type="region of interest" description="Disordered" evidence="2">
    <location>
        <begin position="2119"/>
        <end position="2165"/>
    </location>
</feature>
<dbReference type="RefSeq" id="WP_189493713.1">
    <property type="nucleotide sequence ID" value="NZ_BMZG01000011.1"/>
</dbReference>
<reference evidence="5" key="1">
    <citation type="journal article" date="2014" name="Int. J. Syst. Evol. Microbiol.">
        <title>Complete genome sequence of Corynebacterium casei LMG S-19264T (=DSM 44701T), isolated from a smear-ripened cheese.</title>
        <authorList>
            <consortium name="US DOE Joint Genome Institute (JGI-PGF)"/>
            <person name="Walter F."/>
            <person name="Albersmeier A."/>
            <person name="Kalinowski J."/>
            <person name="Ruckert C."/>
        </authorList>
    </citation>
    <scope>NUCLEOTIDE SEQUENCE</scope>
    <source>
        <strain evidence="5">KCTC 32501</strain>
    </source>
</reference>
<dbReference type="SMART" id="SM00487">
    <property type="entry name" value="DEXDc"/>
    <property type="match status" value="1"/>
</dbReference>
<dbReference type="InterPro" id="IPR052933">
    <property type="entry name" value="DNA_Protect_Modify"/>
</dbReference>
<dbReference type="PANTHER" id="PTHR41313">
    <property type="entry name" value="ADENINE-SPECIFIC METHYLTRANSFERASE"/>
    <property type="match status" value="1"/>
</dbReference>
<dbReference type="SUPFAM" id="SSF52540">
    <property type="entry name" value="P-loop containing nucleoside triphosphate hydrolases"/>
    <property type="match status" value="2"/>
</dbReference>
<name>A0A8J3CME4_9BURK</name>
<feature type="domain" description="Helicase C-terminal" evidence="4">
    <location>
        <begin position="1395"/>
        <end position="1571"/>
    </location>
</feature>
<accession>A0A8J3CME4</accession>
<dbReference type="PROSITE" id="PS51192">
    <property type="entry name" value="HELICASE_ATP_BIND_1"/>
    <property type="match status" value="1"/>
</dbReference>
<dbReference type="EMBL" id="BMZG01000011">
    <property type="protein sequence ID" value="GHA78129.1"/>
    <property type="molecule type" value="Genomic_DNA"/>
</dbReference>
<dbReference type="PROSITE" id="PS51194">
    <property type="entry name" value="HELICASE_CTER"/>
    <property type="match status" value="1"/>
</dbReference>
<evidence type="ECO:0000259" key="3">
    <source>
        <dbReference type="PROSITE" id="PS51192"/>
    </source>
</evidence>
<dbReference type="InterPro" id="IPR003356">
    <property type="entry name" value="DNA_methylase_A-5"/>
</dbReference>
<organism evidence="5 6">
    <name type="scientific">Formosimonas limnophila</name>
    <dbReference type="NCBI Taxonomy" id="1384487"/>
    <lineage>
        <taxon>Bacteria</taxon>
        <taxon>Pseudomonadati</taxon>
        <taxon>Pseudomonadota</taxon>
        <taxon>Betaproteobacteria</taxon>
        <taxon>Burkholderiales</taxon>
        <taxon>Burkholderiaceae</taxon>
        <taxon>Formosimonas</taxon>
    </lineage>
</organism>
<dbReference type="InterPro" id="IPR001650">
    <property type="entry name" value="Helicase_C-like"/>
</dbReference>
<dbReference type="CDD" id="cd02440">
    <property type="entry name" value="AdoMet_MTases"/>
    <property type="match status" value="1"/>
</dbReference>
<sequence>MFISHTISQNPSGMALYLDRVNAPVNPMALMDAMDAVNQWLDTLTKAADNPIDALDAMDELTEAVTALDELLGNSVDQTLATHPLPQGAFEYDGGDTKVTPAQRQKRNNEAVALLRQLQSGALQKEELTDEQRLALSLYSGSGGNLLRDDGLSGSAYEYYTPKPIAQGMWDLLTVSGFAGGSVLDPCAGTGIFSATAPSHALIHSVELDEVSGGINKALFDSPNNKVHISNFETIATNTDDGQYDAVITNVPFGDTLARGKHRFDDPRYQNEGLENYFILRSLDKLKPNGLAVFMSGTGFISGKSRDKTRLSASLKAEFMGAYRLPNKLFESAGADVVTDVMVFKKHSADAALKIDELMNGNPDALRQANVLWAEFIDGQYFRQTGKSHVLGHTQTGKNRFGKEVERVINDDSVVNIAQLMRKLGGSRIDWDALDMEEGVPIEYSDGDVLSFGGQTMQYQNGAFSPVTDSETQAQRTALFDKARGHRSAITVIEDDLPFAPMRDAWLAAKRIANYEDIHTWVRPLMRYLEHNELLQDQQTWRALVTAMAFHDIKERHAGQAGVDYLTRYPKVSNQIRTYCRKKPELPNNLPKFVKESVKSMCGNFVYDKKTQAFSLFWQGEVGAMAAKNLTELQRYEAILYRDSTNRGEAMSVPLDEFMAELPEVNVYTDKGWCLTNDGTRVMAANDYYHGAYDGLKQHLALGIERCTDDKLKAKLLAQSLEADTRVDRVNVKAMTFDLLSSFVKDSTKLEFLKSYVHSSFTFNDGKFACKGAPKSEQGRNMRRLANYLNTEGSFTTSGDKDDVELEAERLKRLKESVKISNLQFDAYVKSNKFVLQEVEGALNADEALSFVTAEDVDPLDIANVNPAFEPHPYQNAFIRSQARHMGGICGFDVGLGKTATGLLTVQHLQNIGVKQKTMFIVPNTTLTNWRKEAASIYADLDDCLFIGLTQKDDGTSEVKASNFGKDLNRILENQHSKIFLTIEAFEKIPLTSNTLTSYGSFLSVQEPYFDAQASKSKDVEAGNARLGALERELTSKMDLSVPYLENMGVDSLVMDEAHVYKNSKQSKGARGVAWLSISNASARGLNAQAKAWYIRDRNKPKEDGVLALSATPITNSPLEIYSMLSLAMGEKELAKSLAGCKGADDFIKDFCDVDFRLLPSVTGEEREAKVFAGIKNVALLRKIFKSVATIKTAQDVDFLKLPEGVDIPTDVALTSETNQTIAQLKRGYTLARELQDSANMVGADDPRRQELNSLLAPGETAELLAHPFNFINKVSKAILDVELYQQATIYRTKANQADLAHKVVDAFNAKAFKEERERPSHYTTSEAILKSAVNQDSDTGEVKTTLTVQVMATFKGNGKGGTITIDTESFKTQSRFIEIADKLGLSLDVTIPPKIAALLENVKAERANPKAKNGKCKQIIFCDALGLHHKIKYALINQAGIPANKISIINAEAISDAGQLQDIQDGFNGDGDDNRFEVIIANKKAEVGINLQKGTQAIHHLTVGWTPDSLQQRNGRGVRQGNYVEMVRVYHYDANGTFDSYKRTLVNSKRDWINELVNGDGERVTIESGMSKEDQELLASMVGDADALARAVETIAARNKSREQRTARETLFSSIKVIEVQQKAFDKLSDFAAWCIPNFEETYKRYFSVKKAEERLATFNKKYGDAAELTEQEQYEKDRHTAWLTRCRELYQKRSAVLAPSIGDFEAWLSAHTQPSYTQAVPKYNPIEPYVRAYFRQLDSADCEKMPLYADWQEELDTMGAMIVDMQNKAIELEAKGGLEAGTLDKVKEGLSLAVNGEVVGKGDFVVMDDKVLLIQSDFKKSLYSGHNAYVVVVSREPVIAHSGDETPYLRSQTLDAENVIYHGKPIIKGSQEHHEWLSVLAKRDEAYLDANHWSVSVMNDDGRYYHQILPELLSLMSRQPIGTVDGDRARMTGVDDSPYFLPELAAKAQTDLMQAIVKCHAERGFTYADGKIVASSEAVGITSAYPQDKDRQGSVVLFALQHAKPITPMDLCVVKGEALNHEAVVDDARNWLDTLLGCKLVSVEGALAFYEQQKAHAPDVNLYHVFNQYMVETLVQARLMGADFNQDWFVLNVENSMSYYGSYSVLARGFESQIEAQQAAEQAERDAAQSEQAAEPATQGTQNPQPVSEELTAEPDDSTALPPSGYVAIVGQTYPMRVRIKAVAADANEPIEFFDLDKKALRRKPIASQQLPSRLPNSQIEHLLAGKVAWLTTQKVFDALLAQYPNECKQYNIMAKLI</sequence>
<dbReference type="Gene3D" id="3.40.50.150">
    <property type="entry name" value="Vaccinia Virus protein VP39"/>
    <property type="match status" value="1"/>
</dbReference>
<comment type="similarity">
    <text evidence="1">Belongs to the N(4)/N(6)-methyltransferase family.</text>
</comment>
<dbReference type="InterPro" id="IPR014001">
    <property type="entry name" value="Helicase_ATP-bd"/>
</dbReference>
<protein>
    <submittedName>
        <fullName evidence="5">Uncharacterized protein</fullName>
    </submittedName>
</protein>
<dbReference type="PRINTS" id="PR00507">
    <property type="entry name" value="N12N6MTFRASE"/>
</dbReference>
<dbReference type="PANTHER" id="PTHR41313:SF1">
    <property type="entry name" value="DNA METHYLASE ADENINE-SPECIFIC DOMAIN-CONTAINING PROTEIN"/>
    <property type="match status" value="1"/>
</dbReference>
<feature type="domain" description="Helicase ATP-binding" evidence="3">
    <location>
        <begin position="879"/>
        <end position="1131"/>
    </location>
</feature>
<dbReference type="SUPFAM" id="SSF53335">
    <property type="entry name" value="S-adenosyl-L-methionine-dependent methyltransferases"/>
    <property type="match status" value="1"/>
</dbReference>
<dbReference type="GO" id="GO:0008170">
    <property type="term" value="F:N-methyltransferase activity"/>
    <property type="evidence" value="ECO:0007669"/>
    <property type="project" value="InterPro"/>
</dbReference>
<evidence type="ECO:0000313" key="6">
    <source>
        <dbReference type="Proteomes" id="UP000614287"/>
    </source>
</evidence>
<gene>
    <name evidence="5" type="ORF">GCM10009007_18810</name>
</gene>
<reference evidence="5" key="2">
    <citation type="submission" date="2020-09" db="EMBL/GenBank/DDBJ databases">
        <authorList>
            <person name="Sun Q."/>
            <person name="Kim S."/>
        </authorList>
    </citation>
    <scope>NUCLEOTIDE SEQUENCE</scope>
    <source>
        <strain evidence="5">KCTC 32501</strain>
    </source>
</reference>
<evidence type="ECO:0000256" key="1">
    <source>
        <dbReference type="ARBA" id="ARBA00006594"/>
    </source>
</evidence>
<dbReference type="GO" id="GO:0005524">
    <property type="term" value="F:ATP binding"/>
    <property type="evidence" value="ECO:0007669"/>
    <property type="project" value="InterPro"/>
</dbReference>
<dbReference type="Pfam" id="PF02384">
    <property type="entry name" value="N6_Mtase"/>
    <property type="match status" value="1"/>
</dbReference>
<proteinExistence type="inferred from homology"/>